<organism evidence="3 4">
    <name type="scientific">Schistosoma rodhaini</name>
    <dbReference type="NCBI Taxonomy" id="6188"/>
    <lineage>
        <taxon>Eukaryota</taxon>
        <taxon>Metazoa</taxon>
        <taxon>Spiralia</taxon>
        <taxon>Lophotrochozoa</taxon>
        <taxon>Platyhelminthes</taxon>
        <taxon>Trematoda</taxon>
        <taxon>Digenea</taxon>
        <taxon>Strigeidida</taxon>
        <taxon>Schistosomatoidea</taxon>
        <taxon>Schistosomatidae</taxon>
        <taxon>Schistosoma</taxon>
    </lineage>
</organism>
<evidence type="ECO:0000313" key="4">
    <source>
        <dbReference type="WBParaSite" id="SRDH1_89220.5"/>
    </source>
</evidence>
<name>A0AA85GCB6_9TREM</name>
<accession>A0AA85GCB6</accession>
<dbReference type="SUPFAM" id="SSF52540">
    <property type="entry name" value="P-loop containing nucleoside triphosphate hydrolases"/>
    <property type="match status" value="1"/>
</dbReference>
<dbReference type="InterPro" id="IPR050227">
    <property type="entry name" value="Rab"/>
</dbReference>
<reference evidence="3" key="1">
    <citation type="submission" date="2022-06" db="EMBL/GenBank/DDBJ databases">
        <authorList>
            <person name="Berger JAMES D."/>
            <person name="Berger JAMES D."/>
        </authorList>
    </citation>
    <scope>NUCLEOTIDE SEQUENCE [LARGE SCALE GENOMIC DNA]</scope>
</reference>
<protein>
    <submittedName>
        <fullName evidence="4">Uncharacterized protein</fullName>
    </submittedName>
</protein>
<dbReference type="InterPro" id="IPR001806">
    <property type="entry name" value="Small_GTPase"/>
</dbReference>
<dbReference type="Gene3D" id="3.40.50.300">
    <property type="entry name" value="P-loop containing nucleotide triphosphate hydrolases"/>
    <property type="match status" value="1"/>
</dbReference>
<dbReference type="NCBIfam" id="TIGR00231">
    <property type="entry name" value="small_GTP"/>
    <property type="match status" value="1"/>
</dbReference>
<reference evidence="4" key="2">
    <citation type="submission" date="2023-11" db="UniProtKB">
        <authorList>
            <consortium name="WormBaseParasite"/>
        </authorList>
    </citation>
    <scope>IDENTIFICATION</scope>
</reference>
<proteinExistence type="predicted"/>
<dbReference type="InterPro" id="IPR027417">
    <property type="entry name" value="P-loop_NTPase"/>
</dbReference>
<keyword evidence="2" id="KW-0342">GTP-binding</keyword>
<evidence type="ECO:0000256" key="2">
    <source>
        <dbReference type="ARBA" id="ARBA00023134"/>
    </source>
</evidence>
<sequence length="197" mass="22242">MSYSFDLHESIYGSEPYNTTHFKIPSNQTTTTATTTKHKQNGYVKQFLQQNGMRKTKKSSPLISVNGTGGGIGEQRFDANFKVLLLGNSGVGKTSIIRALVGETFYQTTISTIGIDLIKRIFTVENHRVQLEVWDTAGQEQYHSIVSLHFREAKDQKSVKVIWDNYGSLILFSLTNSFTDDHLKINQLKSVYFSDYG</sequence>
<dbReference type="SMART" id="SM00175">
    <property type="entry name" value="RAB"/>
    <property type="match status" value="1"/>
</dbReference>
<dbReference type="Proteomes" id="UP000050792">
    <property type="component" value="Unassembled WGS sequence"/>
</dbReference>
<dbReference type="PRINTS" id="PR00449">
    <property type="entry name" value="RASTRNSFRMNG"/>
</dbReference>
<dbReference type="PROSITE" id="PS51419">
    <property type="entry name" value="RAB"/>
    <property type="match status" value="1"/>
</dbReference>
<dbReference type="CDD" id="cd00154">
    <property type="entry name" value="Rab"/>
    <property type="match status" value="1"/>
</dbReference>
<dbReference type="GO" id="GO:0003924">
    <property type="term" value="F:GTPase activity"/>
    <property type="evidence" value="ECO:0007669"/>
    <property type="project" value="InterPro"/>
</dbReference>
<dbReference type="AlphaFoldDB" id="A0AA85GCB6"/>
<dbReference type="WBParaSite" id="SRDH1_89220.5">
    <property type="protein sequence ID" value="SRDH1_89220.5"/>
    <property type="gene ID" value="SRDH1_89220"/>
</dbReference>
<dbReference type="InterPro" id="IPR005225">
    <property type="entry name" value="Small_GTP-bd"/>
</dbReference>
<evidence type="ECO:0000256" key="1">
    <source>
        <dbReference type="ARBA" id="ARBA00022741"/>
    </source>
</evidence>
<evidence type="ECO:0000313" key="3">
    <source>
        <dbReference type="Proteomes" id="UP000050792"/>
    </source>
</evidence>
<dbReference type="PANTHER" id="PTHR47977">
    <property type="entry name" value="RAS-RELATED PROTEIN RAB"/>
    <property type="match status" value="1"/>
</dbReference>
<keyword evidence="1" id="KW-0547">Nucleotide-binding</keyword>
<dbReference type="GO" id="GO:0005525">
    <property type="term" value="F:GTP binding"/>
    <property type="evidence" value="ECO:0007669"/>
    <property type="project" value="UniProtKB-KW"/>
</dbReference>
<dbReference type="Pfam" id="PF00071">
    <property type="entry name" value="Ras"/>
    <property type="match status" value="1"/>
</dbReference>
<keyword evidence="3" id="KW-1185">Reference proteome</keyword>